<dbReference type="Pfam" id="PF00297">
    <property type="entry name" value="Ribosomal_L3"/>
    <property type="match status" value="1"/>
</dbReference>
<keyword evidence="3" id="KW-0687">Ribonucleoprotein</keyword>
<evidence type="ECO:0000256" key="3">
    <source>
        <dbReference type="ARBA" id="ARBA00023274"/>
    </source>
</evidence>
<dbReference type="PANTHER" id="PTHR11363:SF5">
    <property type="entry name" value="LARGE RIBOSOMAL SUBUNIT PROTEIN UL3"/>
    <property type="match status" value="1"/>
</dbReference>
<gene>
    <name evidence="4" type="ORF">M9Y10_008430</name>
</gene>
<proteinExistence type="inferred from homology"/>
<accession>A0ABR2IY31</accession>
<protein>
    <submittedName>
        <fullName evidence="4">60S ribosomal protein L3</fullName>
    </submittedName>
</protein>
<keyword evidence="5" id="KW-1185">Reference proteome</keyword>
<dbReference type="Gene3D" id="4.10.960.10">
    <property type="entry name" value="Ribosomal protein L3, domain 3"/>
    <property type="match status" value="1"/>
</dbReference>
<dbReference type="EMBL" id="JAPFFF010000014">
    <property type="protein sequence ID" value="KAK8870544.1"/>
    <property type="molecule type" value="Genomic_DNA"/>
</dbReference>
<reference evidence="4 5" key="1">
    <citation type="submission" date="2024-04" db="EMBL/GenBank/DDBJ databases">
        <title>Tritrichomonas musculus Genome.</title>
        <authorList>
            <person name="Alves-Ferreira E."/>
            <person name="Grigg M."/>
            <person name="Lorenzi H."/>
            <person name="Galac M."/>
        </authorList>
    </citation>
    <scope>NUCLEOTIDE SEQUENCE [LARGE SCALE GENOMIC DNA]</scope>
    <source>
        <strain evidence="4 5">EAF2021</strain>
    </source>
</reference>
<dbReference type="InterPro" id="IPR000597">
    <property type="entry name" value="Ribosomal_uL3"/>
</dbReference>
<evidence type="ECO:0000256" key="2">
    <source>
        <dbReference type="ARBA" id="ARBA00022980"/>
    </source>
</evidence>
<evidence type="ECO:0000313" key="4">
    <source>
        <dbReference type="EMBL" id="KAK8870544.1"/>
    </source>
</evidence>
<dbReference type="PANTHER" id="PTHR11363">
    <property type="entry name" value="60S RIBOSOMAL PROTEIN L3-RELATED"/>
    <property type="match status" value="1"/>
</dbReference>
<evidence type="ECO:0000313" key="5">
    <source>
        <dbReference type="Proteomes" id="UP001470230"/>
    </source>
</evidence>
<dbReference type="Gene3D" id="2.40.30.10">
    <property type="entry name" value="Translation factors"/>
    <property type="match status" value="1"/>
</dbReference>
<comment type="caution">
    <text evidence="4">The sequence shown here is derived from an EMBL/GenBank/DDBJ whole genome shotgun (WGS) entry which is preliminary data.</text>
</comment>
<dbReference type="SUPFAM" id="SSF50447">
    <property type="entry name" value="Translation proteins"/>
    <property type="match status" value="1"/>
</dbReference>
<dbReference type="InterPro" id="IPR009000">
    <property type="entry name" value="Transl_B-barrel_sf"/>
</dbReference>
<dbReference type="InterPro" id="IPR044892">
    <property type="entry name" value="Ribosomal_L3_dom_3_arc_sf"/>
</dbReference>
<organism evidence="4 5">
    <name type="scientific">Tritrichomonas musculus</name>
    <dbReference type="NCBI Taxonomy" id="1915356"/>
    <lineage>
        <taxon>Eukaryota</taxon>
        <taxon>Metamonada</taxon>
        <taxon>Parabasalia</taxon>
        <taxon>Tritrichomonadida</taxon>
        <taxon>Tritrichomonadidae</taxon>
        <taxon>Tritrichomonas</taxon>
    </lineage>
</organism>
<dbReference type="GO" id="GO:0005840">
    <property type="term" value="C:ribosome"/>
    <property type="evidence" value="ECO:0007669"/>
    <property type="project" value="UniProtKB-KW"/>
</dbReference>
<keyword evidence="2 4" id="KW-0689">Ribosomal protein</keyword>
<dbReference type="Proteomes" id="UP001470230">
    <property type="component" value="Unassembled WGS sequence"/>
</dbReference>
<dbReference type="Gene3D" id="3.30.1430.10">
    <property type="match status" value="1"/>
</dbReference>
<comment type="similarity">
    <text evidence="1">Belongs to the universal ribosomal protein uL3 family.</text>
</comment>
<evidence type="ECO:0000256" key="1">
    <source>
        <dbReference type="ARBA" id="ARBA00006540"/>
    </source>
</evidence>
<sequence>MSHRKYAAPRRGSLGFLPRCRSRHIRGRIRSWPKDDQTQKPQLQAFIGFKAGMTHVVREIVRAGSRLNKKEAVEAVSLIETPPMVVIGIIGYKETPQGLKPVTTAWSSFIGPEVMRNFYKNFYRAKKKAFSHLSEKQEDMKKRIEKLKAEASVIRVIAHTQPAQIKLGSKKADLIEVQVNGGDVNAKVDFAVSLLEKNVKVSDVFAEGEQIDCISVGKGRGWEGVIHRYGAKRLQKKTHRGRRKVACIGPFIPRRILWTVARAGNNGFHHRTEMNKRIYRITPAPTEGQQDETGSTQFDLTKKSINPMGGFVRYGNITNDFLMIKGSVAGTTKRPITLRKTINVNTRRVATEDINLKWIDTSSKFGHGRFQTKEERNKFLGKLKVAKKEAAKQ</sequence>
<name>A0ABR2IY31_9EUKA</name>
<dbReference type="InterPro" id="IPR045077">
    <property type="entry name" value="L3_arc_euk"/>
</dbReference>